<name>A0A8H6X2Q0_9AGAR</name>
<reference evidence="3" key="1">
    <citation type="submission" date="2020-05" db="EMBL/GenBank/DDBJ databases">
        <title>Mycena genomes resolve the evolution of fungal bioluminescence.</title>
        <authorList>
            <person name="Tsai I.J."/>
        </authorList>
    </citation>
    <scope>NUCLEOTIDE SEQUENCE</scope>
    <source>
        <strain evidence="3">CCC161011</strain>
    </source>
</reference>
<comment type="caution">
    <text evidence="3">The sequence shown here is derived from an EMBL/GenBank/DDBJ whole genome shotgun (WGS) entry which is preliminary data.</text>
</comment>
<keyword evidence="1" id="KW-0472">Membrane</keyword>
<dbReference type="PANTHER" id="PTHR40465:SF1">
    <property type="entry name" value="DUF6534 DOMAIN-CONTAINING PROTEIN"/>
    <property type="match status" value="1"/>
</dbReference>
<feature type="transmembrane region" description="Helical" evidence="1">
    <location>
        <begin position="129"/>
        <end position="149"/>
    </location>
</feature>
<feature type="transmembrane region" description="Helical" evidence="1">
    <location>
        <begin position="55"/>
        <end position="76"/>
    </location>
</feature>
<accession>A0A8H6X2Q0</accession>
<keyword evidence="1" id="KW-0812">Transmembrane</keyword>
<evidence type="ECO:0000256" key="1">
    <source>
        <dbReference type="SAM" id="Phobius"/>
    </source>
</evidence>
<sequence>MSSPSPAAPAPPSPDDVLGPFYIGVVLNTFLYGILVLQSITYYQGFKRDRRWLRLFILYIFIAETVNTAVSVAMIYEPLISQFGTGKPMFLFPTYCFQYSPGQPIMETAVSVPVQFFYAWRIRIILQNWFAPALICLTSLAALGGAWWTSFVVQNAVDYLHKSEIDHPALVWSVSSAACDVLITMCLFFSLRGRKTGIKHTDDAVNRIVRTTVQTGALTMIFTGLNVGLFVGLPNSTLSFVFDFALPKLYSNALISTLNARGGAMSAEQPQRNVLFSTHAQTSSQHIVAPTSVVINKTYNTQTDYIEMHRQVEVHRDADNILSLDHPYREPK</sequence>
<feature type="transmembrane region" description="Helical" evidence="1">
    <location>
        <begin position="20"/>
        <end position="43"/>
    </location>
</feature>
<dbReference type="EMBL" id="JACAZI010000029">
    <property type="protein sequence ID" value="KAF7333315.1"/>
    <property type="molecule type" value="Genomic_DNA"/>
</dbReference>
<feature type="domain" description="DUF6534" evidence="2">
    <location>
        <begin position="176"/>
        <end position="261"/>
    </location>
</feature>
<feature type="transmembrane region" description="Helical" evidence="1">
    <location>
        <begin position="169"/>
        <end position="191"/>
    </location>
</feature>
<protein>
    <submittedName>
        <fullName evidence="3">MFS domain-containing protein</fullName>
    </submittedName>
</protein>
<keyword evidence="1" id="KW-1133">Transmembrane helix</keyword>
<dbReference type="PANTHER" id="PTHR40465">
    <property type="entry name" value="CHROMOSOME 1, WHOLE GENOME SHOTGUN SEQUENCE"/>
    <property type="match status" value="1"/>
</dbReference>
<evidence type="ECO:0000259" key="2">
    <source>
        <dbReference type="Pfam" id="PF20152"/>
    </source>
</evidence>
<organism evidence="3 4">
    <name type="scientific">Mycena venus</name>
    <dbReference type="NCBI Taxonomy" id="2733690"/>
    <lineage>
        <taxon>Eukaryota</taxon>
        <taxon>Fungi</taxon>
        <taxon>Dikarya</taxon>
        <taxon>Basidiomycota</taxon>
        <taxon>Agaricomycotina</taxon>
        <taxon>Agaricomycetes</taxon>
        <taxon>Agaricomycetidae</taxon>
        <taxon>Agaricales</taxon>
        <taxon>Marasmiineae</taxon>
        <taxon>Mycenaceae</taxon>
        <taxon>Mycena</taxon>
    </lineage>
</organism>
<dbReference type="AlphaFoldDB" id="A0A8H6X2Q0"/>
<dbReference type="Proteomes" id="UP000620124">
    <property type="component" value="Unassembled WGS sequence"/>
</dbReference>
<evidence type="ECO:0000313" key="3">
    <source>
        <dbReference type="EMBL" id="KAF7333315.1"/>
    </source>
</evidence>
<dbReference type="OrthoDB" id="3265526at2759"/>
<evidence type="ECO:0000313" key="4">
    <source>
        <dbReference type="Proteomes" id="UP000620124"/>
    </source>
</evidence>
<feature type="transmembrane region" description="Helical" evidence="1">
    <location>
        <begin position="105"/>
        <end position="122"/>
    </location>
</feature>
<dbReference type="Pfam" id="PF20152">
    <property type="entry name" value="DUF6534"/>
    <property type="match status" value="1"/>
</dbReference>
<proteinExistence type="predicted"/>
<dbReference type="InterPro" id="IPR045339">
    <property type="entry name" value="DUF6534"/>
</dbReference>
<gene>
    <name evidence="3" type="ORF">MVEN_02346500</name>
</gene>
<keyword evidence="4" id="KW-1185">Reference proteome</keyword>